<evidence type="ECO:0000256" key="8">
    <source>
        <dbReference type="ARBA" id="ARBA00023136"/>
    </source>
</evidence>
<dbReference type="InterPro" id="IPR000644">
    <property type="entry name" value="CBS_dom"/>
</dbReference>
<evidence type="ECO:0000256" key="3">
    <source>
        <dbReference type="ARBA" id="ARBA00022475"/>
    </source>
</evidence>
<feature type="transmembrane region" description="Helical" evidence="11">
    <location>
        <begin position="94"/>
        <end position="113"/>
    </location>
</feature>
<evidence type="ECO:0000256" key="9">
    <source>
        <dbReference type="PROSITE-ProRule" id="PRU00703"/>
    </source>
</evidence>
<proteinExistence type="inferred from homology"/>
<keyword evidence="15" id="KW-1185">Reference proteome</keyword>
<evidence type="ECO:0000313" key="14">
    <source>
        <dbReference type="EMBL" id="PKY72928.1"/>
    </source>
</evidence>
<dbReference type="InterPro" id="IPR046342">
    <property type="entry name" value="CBS_dom_sf"/>
</dbReference>
<dbReference type="FunFam" id="3.10.580.10:FF:000002">
    <property type="entry name" value="Magnesium/cobalt efflux protein CorC"/>
    <property type="match status" value="1"/>
</dbReference>
<gene>
    <name evidence="14" type="ORF">CYJ19_04660</name>
</gene>
<dbReference type="EMBL" id="PKKO01000002">
    <property type="protein sequence ID" value="PKY72928.1"/>
    <property type="molecule type" value="Genomic_DNA"/>
</dbReference>
<dbReference type="InterPro" id="IPR051676">
    <property type="entry name" value="UPF0053_domain"/>
</dbReference>
<feature type="domain" description="CBS" evidence="12">
    <location>
        <begin position="273"/>
        <end position="330"/>
    </location>
</feature>
<dbReference type="RefSeq" id="WP_024332103.1">
    <property type="nucleotide sequence ID" value="NZ_JASOXK010000008.1"/>
</dbReference>
<dbReference type="AlphaFoldDB" id="A0A2I1IP92"/>
<keyword evidence="4 10" id="KW-0812">Transmembrane</keyword>
<evidence type="ECO:0000256" key="4">
    <source>
        <dbReference type="ARBA" id="ARBA00022692"/>
    </source>
</evidence>
<keyword evidence="3" id="KW-1003">Cell membrane</keyword>
<dbReference type="Gene3D" id="3.10.580.10">
    <property type="entry name" value="CBS-domain"/>
    <property type="match status" value="1"/>
</dbReference>
<dbReference type="GO" id="GO:0005886">
    <property type="term" value="C:plasma membrane"/>
    <property type="evidence" value="ECO:0007669"/>
    <property type="project" value="UniProtKB-SubCell"/>
</dbReference>
<evidence type="ECO:0000256" key="5">
    <source>
        <dbReference type="ARBA" id="ARBA00022737"/>
    </source>
</evidence>
<feature type="transmembrane region" description="Helical" evidence="11">
    <location>
        <begin position="69"/>
        <end position="87"/>
    </location>
</feature>
<name>A0A2I1IP92_9ACTO</name>
<evidence type="ECO:0000256" key="11">
    <source>
        <dbReference type="SAM" id="Phobius"/>
    </source>
</evidence>
<comment type="subcellular location">
    <subcellularLocation>
        <location evidence="1">Cell membrane</location>
        <topology evidence="1">Multi-pass membrane protein</topology>
    </subcellularLocation>
</comment>
<protein>
    <submittedName>
        <fullName evidence="14">HlyC/CorC family transporter</fullName>
    </submittedName>
</protein>
<dbReference type="STRING" id="33007.HMPREF3198_01288"/>
<sequence length="422" mass="46333">MKDLLWLGLLALVCLFFTGFFSAAETAFSRLSKARVEDLVQEGRKRAPLLAKIVEHKTLALTATRGVRIVFSTLATVIIVLAVNFDWWPTWVRILTSVIISAGAAWLISGLFGDSIGSRNPETVALLAARPVWATTYLLAPLTKAYLWVRPEAGQTEAEARQLMAEDLREMVDDLGEDENLEIEDEDRELLRSVFELGTTLVREIMVPRTEMITVDKDLPATKAISLFVKSGFSRLPVTGEDTDDVRGVLVLKDILGRVHRNSDSLSAPIHTMMRPILFVPETVLLDDLLRQMQASGDHMAMLVDEYGGISGLVTLEDLIEEVVGDVTDEHDHSKAEPHRVDAGVWEVPANFPLDDLGGLFDLEIEDEDVDTAAGLLAKALGKVPLAGASASIQGLDLTAGEATGRRRTITTVIARERNEDK</sequence>
<feature type="domain" description="CNNM transmembrane" evidence="13">
    <location>
        <begin position="1"/>
        <end position="185"/>
    </location>
</feature>
<organism evidence="14 15">
    <name type="scientific">Winkia neuii</name>
    <dbReference type="NCBI Taxonomy" id="33007"/>
    <lineage>
        <taxon>Bacteria</taxon>
        <taxon>Bacillati</taxon>
        <taxon>Actinomycetota</taxon>
        <taxon>Actinomycetes</taxon>
        <taxon>Actinomycetales</taxon>
        <taxon>Actinomycetaceae</taxon>
        <taxon>Winkia</taxon>
    </lineage>
</organism>
<dbReference type="GeneID" id="35866618"/>
<dbReference type="Proteomes" id="UP000235122">
    <property type="component" value="Unassembled WGS sequence"/>
</dbReference>
<evidence type="ECO:0000256" key="7">
    <source>
        <dbReference type="ARBA" id="ARBA00023122"/>
    </source>
</evidence>
<dbReference type="InterPro" id="IPR036318">
    <property type="entry name" value="FAD-bd_PCMH-like_sf"/>
</dbReference>
<dbReference type="CDD" id="cd04590">
    <property type="entry name" value="CBS_pair_CorC_HlyC_assoc"/>
    <property type="match status" value="1"/>
</dbReference>
<dbReference type="InterPro" id="IPR002550">
    <property type="entry name" value="CNNM"/>
</dbReference>
<feature type="domain" description="CBS" evidence="12">
    <location>
        <begin position="206"/>
        <end position="265"/>
    </location>
</feature>
<dbReference type="PANTHER" id="PTHR43099:SF5">
    <property type="entry name" value="HLYC_CORC FAMILY TRANSPORTER"/>
    <property type="match status" value="1"/>
</dbReference>
<evidence type="ECO:0000256" key="10">
    <source>
        <dbReference type="PROSITE-ProRule" id="PRU01193"/>
    </source>
</evidence>
<reference evidence="14 15" key="1">
    <citation type="submission" date="2017-12" db="EMBL/GenBank/DDBJ databases">
        <title>Phylogenetic diversity of female urinary microbiome.</title>
        <authorList>
            <person name="Thomas-White K."/>
            <person name="Wolfe A.J."/>
        </authorList>
    </citation>
    <scope>NUCLEOTIDE SEQUENCE [LARGE SCALE GENOMIC DNA]</scope>
    <source>
        <strain evidence="14 15">UMB0402</strain>
    </source>
</reference>
<keyword evidence="5" id="KW-0677">Repeat</keyword>
<dbReference type="Pfam" id="PF03471">
    <property type="entry name" value="CorC_HlyC"/>
    <property type="match status" value="1"/>
</dbReference>
<dbReference type="InterPro" id="IPR016169">
    <property type="entry name" value="FAD-bd_PCMH_sub2"/>
</dbReference>
<evidence type="ECO:0000313" key="15">
    <source>
        <dbReference type="Proteomes" id="UP000235122"/>
    </source>
</evidence>
<keyword evidence="8 10" id="KW-0472">Membrane</keyword>
<dbReference type="Gene3D" id="3.30.465.10">
    <property type="match status" value="1"/>
</dbReference>
<comment type="caution">
    <text evidence="14">The sequence shown here is derived from an EMBL/GenBank/DDBJ whole genome shotgun (WGS) entry which is preliminary data.</text>
</comment>
<dbReference type="GO" id="GO:0050660">
    <property type="term" value="F:flavin adenine dinucleotide binding"/>
    <property type="evidence" value="ECO:0007669"/>
    <property type="project" value="InterPro"/>
</dbReference>
<dbReference type="PROSITE" id="PS51371">
    <property type="entry name" value="CBS"/>
    <property type="match status" value="2"/>
</dbReference>
<comment type="similarity">
    <text evidence="2">Belongs to the UPF0053 family.</text>
</comment>
<evidence type="ECO:0000256" key="1">
    <source>
        <dbReference type="ARBA" id="ARBA00004651"/>
    </source>
</evidence>
<dbReference type="SUPFAM" id="SSF56176">
    <property type="entry name" value="FAD-binding/transporter-associated domain-like"/>
    <property type="match status" value="1"/>
</dbReference>
<dbReference type="InterPro" id="IPR005170">
    <property type="entry name" value="Transptr-assoc_dom"/>
</dbReference>
<accession>A0A2I1IP92</accession>
<evidence type="ECO:0000256" key="6">
    <source>
        <dbReference type="ARBA" id="ARBA00022989"/>
    </source>
</evidence>
<evidence type="ECO:0000256" key="2">
    <source>
        <dbReference type="ARBA" id="ARBA00006337"/>
    </source>
</evidence>
<dbReference type="Pfam" id="PF01595">
    <property type="entry name" value="CNNM"/>
    <property type="match status" value="1"/>
</dbReference>
<evidence type="ECO:0000259" key="13">
    <source>
        <dbReference type="PROSITE" id="PS51846"/>
    </source>
</evidence>
<dbReference type="PANTHER" id="PTHR43099">
    <property type="entry name" value="UPF0053 PROTEIN YRKA"/>
    <property type="match status" value="1"/>
</dbReference>
<dbReference type="PROSITE" id="PS51846">
    <property type="entry name" value="CNNM"/>
    <property type="match status" value="1"/>
</dbReference>
<dbReference type="Pfam" id="PF00571">
    <property type="entry name" value="CBS"/>
    <property type="match status" value="2"/>
</dbReference>
<dbReference type="SUPFAM" id="SSF54631">
    <property type="entry name" value="CBS-domain pair"/>
    <property type="match status" value="1"/>
</dbReference>
<dbReference type="InterPro" id="IPR044751">
    <property type="entry name" value="Ion_transp-like_CBS"/>
</dbReference>
<dbReference type="SMART" id="SM01091">
    <property type="entry name" value="CorC_HlyC"/>
    <property type="match status" value="1"/>
</dbReference>
<dbReference type="SMART" id="SM00116">
    <property type="entry name" value="CBS"/>
    <property type="match status" value="2"/>
</dbReference>
<keyword evidence="7 9" id="KW-0129">CBS domain</keyword>
<evidence type="ECO:0000259" key="12">
    <source>
        <dbReference type="PROSITE" id="PS51371"/>
    </source>
</evidence>
<keyword evidence="6 10" id="KW-1133">Transmembrane helix</keyword>